<evidence type="ECO:0000313" key="3">
    <source>
        <dbReference type="Proteomes" id="UP001165378"/>
    </source>
</evidence>
<organism evidence="2 3">
    <name type="scientific">Yinghuangia soli</name>
    <dbReference type="NCBI Taxonomy" id="2908204"/>
    <lineage>
        <taxon>Bacteria</taxon>
        <taxon>Bacillati</taxon>
        <taxon>Actinomycetota</taxon>
        <taxon>Actinomycetes</taxon>
        <taxon>Kitasatosporales</taxon>
        <taxon>Streptomycetaceae</taxon>
        <taxon>Yinghuangia</taxon>
    </lineage>
</organism>
<dbReference type="InterPro" id="IPR041657">
    <property type="entry name" value="HTH_17"/>
</dbReference>
<dbReference type="EMBL" id="JAKFHA010000002">
    <property type="protein sequence ID" value="MCF2526611.1"/>
    <property type="molecule type" value="Genomic_DNA"/>
</dbReference>
<reference evidence="2" key="1">
    <citation type="submission" date="2022-01" db="EMBL/GenBank/DDBJ databases">
        <title>Genome-Based Taxonomic Classification of the Phylum Actinobacteria.</title>
        <authorList>
            <person name="Gao Y."/>
        </authorList>
    </citation>
    <scope>NUCLEOTIDE SEQUENCE</scope>
    <source>
        <strain evidence="2">KLBMP 8922</strain>
    </source>
</reference>
<keyword evidence="3" id="KW-1185">Reference proteome</keyword>
<gene>
    <name evidence="2" type="ORF">LZ495_05155</name>
</gene>
<sequence>MSAKTDRLLDVREAAERMGLKGERFPRRLVAERRIEYVKVGSHVRIRESAIDAYLAANTVEPIRRRPRSRALRRAA</sequence>
<dbReference type="GO" id="GO:0003677">
    <property type="term" value="F:DNA binding"/>
    <property type="evidence" value="ECO:0007669"/>
    <property type="project" value="UniProtKB-KW"/>
</dbReference>
<comment type="caution">
    <text evidence="2">The sequence shown here is derived from an EMBL/GenBank/DDBJ whole genome shotgun (WGS) entry which is preliminary data.</text>
</comment>
<name>A0AA41PWS0_9ACTN</name>
<proteinExistence type="predicted"/>
<feature type="domain" description="Helix-turn-helix" evidence="1">
    <location>
        <begin position="8"/>
        <end position="58"/>
    </location>
</feature>
<dbReference type="InterPro" id="IPR010093">
    <property type="entry name" value="SinI_DNA-bd"/>
</dbReference>
<dbReference type="Proteomes" id="UP001165378">
    <property type="component" value="Unassembled WGS sequence"/>
</dbReference>
<keyword evidence="2" id="KW-0238">DNA-binding</keyword>
<dbReference type="RefSeq" id="WP_235050718.1">
    <property type="nucleotide sequence ID" value="NZ_JAKFHA010000002.1"/>
</dbReference>
<dbReference type="AlphaFoldDB" id="A0AA41PWS0"/>
<protein>
    <submittedName>
        <fullName evidence="2">Excisionase family DNA-binding protein</fullName>
    </submittedName>
</protein>
<evidence type="ECO:0000313" key="2">
    <source>
        <dbReference type="EMBL" id="MCF2526611.1"/>
    </source>
</evidence>
<evidence type="ECO:0000259" key="1">
    <source>
        <dbReference type="Pfam" id="PF12728"/>
    </source>
</evidence>
<dbReference type="Pfam" id="PF12728">
    <property type="entry name" value="HTH_17"/>
    <property type="match status" value="1"/>
</dbReference>
<dbReference type="NCBIfam" id="TIGR01764">
    <property type="entry name" value="excise"/>
    <property type="match status" value="1"/>
</dbReference>
<accession>A0AA41PWS0</accession>